<dbReference type="CDD" id="cd06577">
    <property type="entry name" value="PASTA_pknB"/>
    <property type="match status" value="1"/>
</dbReference>
<evidence type="ECO:0000256" key="4">
    <source>
        <dbReference type="ARBA" id="ARBA00022679"/>
    </source>
</evidence>
<dbReference type="PROSITE" id="PS51178">
    <property type="entry name" value="PASTA"/>
    <property type="match status" value="1"/>
</dbReference>
<keyword evidence="6" id="KW-0511">Multifunctional enzyme</keyword>
<dbReference type="Gene3D" id="3.30.10.20">
    <property type="match status" value="1"/>
</dbReference>
<dbReference type="InterPro" id="IPR001460">
    <property type="entry name" value="PCN-bd_Tpept"/>
</dbReference>
<evidence type="ECO:0000256" key="7">
    <source>
        <dbReference type="ARBA" id="ARBA00034000"/>
    </source>
</evidence>
<dbReference type="Pfam" id="PF00905">
    <property type="entry name" value="Transpeptidase"/>
    <property type="match status" value="1"/>
</dbReference>
<evidence type="ECO:0000256" key="6">
    <source>
        <dbReference type="ARBA" id="ARBA00023268"/>
    </source>
</evidence>
<evidence type="ECO:0000313" key="12">
    <source>
        <dbReference type="EMBL" id="GAA4400111.1"/>
    </source>
</evidence>
<dbReference type="SMART" id="SM00740">
    <property type="entry name" value="PASTA"/>
    <property type="match status" value="1"/>
</dbReference>
<keyword evidence="3" id="KW-0328">Glycosyltransferase</keyword>
<feature type="region of interest" description="Disordered" evidence="9">
    <location>
        <begin position="770"/>
        <end position="803"/>
    </location>
</feature>
<dbReference type="InterPro" id="IPR023346">
    <property type="entry name" value="Lysozyme-like_dom_sf"/>
</dbReference>
<keyword evidence="4" id="KW-0808">Transferase</keyword>
<dbReference type="InterPro" id="IPR050396">
    <property type="entry name" value="Glycosyltr_51/Transpeptidase"/>
</dbReference>
<dbReference type="Pfam" id="PF03793">
    <property type="entry name" value="PASTA"/>
    <property type="match status" value="1"/>
</dbReference>
<dbReference type="InterPro" id="IPR005543">
    <property type="entry name" value="PASTA_dom"/>
</dbReference>
<feature type="transmembrane region" description="Helical" evidence="10">
    <location>
        <begin position="12"/>
        <end position="34"/>
    </location>
</feature>
<dbReference type="Gene3D" id="3.40.710.10">
    <property type="entry name" value="DD-peptidase/beta-lactamase superfamily"/>
    <property type="match status" value="1"/>
</dbReference>
<dbReference type="SUPFAM" id="SSF53955">
    <property type="entry name" value="Lysozyme-like"/>
    <property type="match status" value="1"/>
</dbReference>
<organism evidence="12 13">
    <name type="scientific">Fodinibacter luteus</name>
    <dbReference type="NCBI Taxonomy" id="552064"/>
    <lineage>
        <taxon>Bacteria</taxon>
        <taxon>Bacillati</taxon>
        <taxon>Actinomycetota</taxon>
        <taxon>Actinomycetes</taxon>
        <taxon>Micrococcales</taxon>
        <taxon>Intrasporangiaceae</taxon>
        <taxon>Fodinibacter (ex Wang et al. 2009)</taxon>
    </lineage>
</organism>
<dbReference type="EMBL" id="BAABGM010000003">
    <property type="protein sequence ID" value="GAA4400111.1"/>
    <property type="molecule type" value="Genomic_DNA"/>
</dbReference>
<feature type="domain" description="PASTA" evidence="11">
    <location>
        <begin position="700"/>
        <end position="764"/>
    </location>
</feature>
<evidence type="ECO:0000313" key="13">
    <source>
        <dbReference type="Proteomes" id="UP001500945"/>
    </source>
</evidence>
<dbReference type="Pfam" id="PF00912">
    <property type="entry name" value="Transgly"/>
    <property type="match status" value="1"/>
</dbReference>
<evidence type="ECO:0000256" key="9">
    <source>
        <dbReference type="SAM" id="MobiDB-lite"/>
    </source>
</evidence>
<keyword evidence="13" id="KW-1185">Reference proteome</keyword>
<dbReference type="InterPro" id="IPR036950">
    <property type="entry name" value="PBP_transglycosylase"/>
</dbReference>
<gene>
    <name evidence="12" type="ORF">GCM10023168_08530</name>
</gene>
<dbReference type="InterPro" id="IPR001264">
    <property type="entry name" value="Glyco_trans_51"/>
</dbReference>
<dbReference type="PANTHER" id="PTHR32282">
    <property type="entry name" value="BINDING PROTEIN TRANSPEPTIDASE, PUTATIVE-RELATED"/>
    <property type="match status" value="1"/>
</dbReference>
<dbReference type="Gene3D" id="1.10.3810.10">
    <property type="entry name" value="Biosynthetic peptidoglycan transglycosylase-like"/>
    <property type="match status" value="1"/>
</dbReference>
<evidence type="ECO:0000256" key="3">
    <source>
        <dbReference type="ARBA" id="ARBA00022676"/>
    </source>
</evidence>
<proteinExistence type="predicted"/>
<name>A0ABP8K3R2_9MICO</name>
<comment type="catalytic activity">
    <reaction evidence="7">
        <text>Preferential cleavage: (Ac)2-L-Lys-D-Ala-|-D-Ala. Also transpeptidation of peptidyl-alanyl moieties that are N-acyl substituents of D-alanine.</text>
        <dbReference type="EC" id="3.4.16.4"/>
    </reaction>
</comment>
<dbReference type="PANTHER" id="PTHR32282:SF33">
    <property type="entry name" value="PEPTIDOGLYCAN GLYCOSYLTRANSFERASE"/>
    <property type="match status" value="1"/>
</dbReference>
<evidence type="ECO:0000259" key="11">
    <source>
        <dbReference type="PROSITE" id="PS51178"/>
    </source>
</evidence>
<dbReference type="InterPro" id="IPR012338">
    <property type="entry name" value="Beta-lactam/transpept-like"/>
</dbReference>
<evidence type="ECO:0000256" key="2">
    <source>
        <dbReference type="ARBA" id="ARBA00022670"/>
    </source>
</evidence>
<evidence type="ECO:0000256" key="8">
    <source>
        <dbReference type="ARBA" id="ARBA00049902"/>
    </source>
</evidence>
<dbReference type="RefSeq" id="WP_345202645.1">
    <property type="nucleotide sequence ID" value="NZ_BAABGM010000003.1"/>
</dbReference>
<keyword evidence="10" id="KW-0812">Transmembrane</keyword>
<feature type="compositionally biased region" description="Basic residues" evidence="9">
    <location>
        <begin position="794"/>
        <end position="803"/>
    </location>
</feature>
<sequence>MDGRAHNVSAVLRLLLGFVVLSTVAGLLMAGLAIPAVGATGQVAKGGVDFFNDLPSEFTVSPLAQQSRILDADGKLIANPYDENRIIVPLAKISKHMQNAQIAIEDARFYEHGGLDVRGFSRAMISNLQGGDTQGASTLTQQFVKISLQESALRRGDKDAARAAVQKSYSRKLQELKYALNVEENFTKDQILEGYLNLVYYGDQAYGVEAAALNYFGKSSAKLSLGQAALLAGIVQQPTAYNPVINPKAAQARRDLVLDRMQSLGMASAKDVAAAKKVDVGKSVNKKPAKGVCHRSPQPYFCAYVMEWLQKSPQMAVLGKTPAERLKNINQGGLTIRTTLKPSMQKVAQKELLKAVKIGNKQNLAGAVSIIEPGSGKVLAMAQATDFAKYQTNLNVDQVYGGGPNGYQIGSTAKTFALVEALERGMPLNSTITIPAVSPSRPAVFQARQMTDECGTVEPWEVRNDFATSGGPMSLREGVTKSVNPFFAALNVRLGACSVRDTMMKMGLHRADGEPISNTIAGIALGAGESTPMSVASAYATLAANGKYCEPNPVTSITTPDRKALELPGPQCKQAISADVAAGVNDLLQSVVTDGTVSPLWDSDARPAAGKTGTTEKQNQIWFSGFTPQLATVVWVGNLKPASKKGNLYSLSGKCFGDYGCVNRVYGSTVAAPVWAKIMRAVHKGMPVKQFKKPSSEVRNGTYESLPNVIGRSVDSAKERLEDAGFSGYVAGQVNSSLPAGTVAYTDPAGSALPGSRVGLFVSSGQPAYVAPAPATVPQPAPPPQAETVNPPGKRPKPKPNRD</sequence>
<keyword evidence="5" id="KW-0378">Hydrolase</keyword>
<keyword evidence="2" id="KW-0645">Protease</keyword>
<keyword evidence="1" id="KW-0121">Carboxypeptidase</keyword>
<accession>A0ABP8K3R2</accession>
<dbReference type="SUPFAM" id="SSF56601">
    <property type="entry name" value="beta-lactamase/transpeptidase-like"/>
    <property type="match status" value="1"/>
</dbReference>
<feature type="compositionally biased region" description="Pro residues" evidence="9">
    <location>
        <begin position="775"/>
        <end position="785"/>
    </location>
</feature>
<keyword evidence="10" id="KW-1133">Transmembrane helix</keyword>
<comment type="catalytic activity">
    <reaction evidence="8">
        <text>[GlcNAc-(1-&gt;4)-Mur2Ac(oyl-L-Ala-gamma-D-Glu-L-Lys-D-Ala-D-Ala)](n)-di-trans,octa-cis-undecaprenyl diphosphate + beta-D-GlcNAc-(1-&gt;4)-Mur2Ac(oyl-L-Ala-gamma-D-Glu-L-Lys-D-Ala-D-Ala)-di-trans,octa-cis-undecaprenyl diphosphate = [GlcNAc-(1-&gt;4)-Mur2Ac(oyl-L-Ala-gamma-D-Glu-L-Lys-D-Ala-D-Ala)](n+1)-di-trans,octa-cis-undecaprenyl diphosphate + di-trans,octa-cis-undecaprenyl diphosphate + H(+)</text>
        <dbReference type="Rhea" id="RHEA:23708"/>
        <dbReference type="Rhea" id="RHEA-COMP:9602"/>
        <dbReference type="Rhea" id="RHEA-COMP:9603"/>
        <dbReference type="ChEBI" id="CHEBI:15378"/>
        <dbReference type="ChEBI" id="CHEBI:58405"/>
        <dbReference type="ChEBI" id="CHEBI:60033"/>
        <dbReference type="ChEBI" id="CHEBI:78435"/>
        <dbReference type="EC" id="2.4.99.28"/>
    </reaction>
</comment>
<keyword evidence="10" id="KW-0472">Membrane</keyword>
<protein>
    <submittedName>
        <fullName evidence="12">Transglycosylase domain-containing protein</fullName>
    </submittedName>
</protein>
<evidence type="ECO:0000256" key="1">
    <source>
        <dbReference type="ARBA" id="ARBA00022645"/>
    </source>
</evidence>
<dbReference type="Proteomes" id="UP001500945">
    <property type="component" value="Unassembled WGS sequence"/>
</dbReference>
<evidence type="ECO:0000256" key="10">
    <source>
        <dbReference type="SAM" id="Phobius"/>
    </source>
</evidence>
<evidence type="ECO:0000256" key="5">
    <source>
        <dbReference type="ARBA" id="ARBA00022801"/>
    </source>
</evidence>
<reference evidence="13" key="1">
    <citation type="journal article" date="2019" name="Int. J. Syst. Evol. Microbiol.">
        <title>The Global Catalogue of Microorganisms (GCM) 10K type strain sequencing project: providing services to taxonomists for standard genome sequencing and annotation.</title>
        <authorList>
            <consortium name="The Broad Institute Genomics Platform"/>
            <consortium name="The Broad Institute Genome Sequencing Center for Infectious Disease"/>
            <person name="Wu L."/>
            <person name="Ma J."/>
        </authorList>
    </citation>
    <scope>NUCLEOTIDE SEQUENCE [LARGE SCALE GENOMIC DNA]</scope>
    <source>
        <strain evidence="13">JCM 17809</strain>
    </source>
</reference>
<comment type="caution">
    <text evidence="12">The sequence shown here is derived from an EMBL/GenBank/DDBJ whole genome shotgun (WGS) entry which is preliminary data.</text>
</comment>